<dbReference type="NCBIfam" id="TIGR01730">
    <property type="entry name" value="RND_mfp"/>
    <property type="match status" value="1"/>
</dbReference>
<dbReference type="Gene3D" id="2.40.420.20">
    <property type="match status" value="1"/>
</dbReference>
<dbReference type="SUPFAM" id="SSF111369">
    <property type="entry name" value="HlyD-like secretion proteins"/>
    <property type="match status" value="1"/>
</dbReference>
<dbReference type="GO" id="GO:0015562">
    <property type="term" value="F:efflux transmembrane transporter activity"/>
    <property type="evidence" value="ECO:0007669"/>
    <property type="project" value="TreeGrafter"/>
</dbReference>
<dbReference type="InterPro" id="IPR058624">
    <property type="entry name" value="MdtA-like_HH"/>
</dbReference>
<dbReference type="Gene3D" id="1.10.287.470">
    <property type="entry name" value="Helix hairpin bin"/>
    <property type="match status" value="1"/>
</dbReference>
<evidence type="ECO:0000259" key="3">
    <source>
        <dbReference type="Pfam" id="PF25989"/>
    </source>
</evidence>
<evidence type="ECO:0000256" key="1">
    <source>
        <dbReference type="ARBA" id="ARBA00009477"/>
    </source>
</evidence>
<keyword evidence="5" id="KW-1185">Reference proteome</keyword>
<dbReference type="Pfam" id="PF25989">
    <property type="entry name" value="YknX_C"/>
    <property type="match status" value="1"/>
</dbReference>
<organism evidence="4 5">
    <name type="scientific">Mariprofundus erugo</name>
    <dbReference type="NCBI Taxonomy" id="2528639"/>
    <lineage>
        <taxon>Bacteria</taxon>
        <taxon>Pseudomonadati</taxon>
        <taxon>Pseudomonadota</taxon>
        <taxon>Candidatius Mariprofundia</taxon>
        <taxon>Mariprofundales</taxon>
        <taxon>Mariprofundaceae</taxon>
        <taxon>Mariprofundus</taxon>
    </lineage>
</organism>
<dbReference type="InterPro" id="IPR058637">
    <property type="entry name" value="YknX-like_C"/>
</dbReference>
<name>A0A5R9GHQ2_9PROT</name>
<dbReference type="GO" id="GO:1990281">
    <property type="term" value="C:efflux pump complex"/>
    <property type="evidence" value="ECO:0007669"/>
    <property type="project" value="TreeGrafter"/>
</dbReference>
<dbReference type="EMBL" id="VBRY01000017">
    <property type="protein sequence ID" value="TLS65468.1"/>
    <property type="molecule type" value="Genomic_DNA"/>
</dbReference>
<dbReference type="InterPro" id="IPR006143">
    <property type="entry name" value="RND_pump_MFP"/>
</dbReference>
<accession>A0A5R9GHQ2</accession>
<reference evidence="4 5" key="1">
    <citation type="journal article" date="2019" name="Appl. Environ. Microbiol.">
        <title>Environmental Evidence and Genomic Insight of Iron-oxidizing Bacteria Preference Towards More Corrosion Resistant Stainless Steel at Higher Salinities.</title>
        <authorList>
            <person name="Garrison C.E."/>
            <person name="Price K.A."/>
            <person name="Field E.K."/>
        </authorList>
    </citation>
    <scope>NUCLEOTIDE SEQUENCE [LARGE SCALE GENOMIC DNA]</scope>
    <source>
        <strain evidence="4 5">P3</strain>
    </source>
</reference>
<comment type="caution">
    <text evidence="4">The sequence shown here is derived from an EMBL/GenBank/DDBJ whole genome shotgun (WGS) entry which is preliminary data.</text>
</comment>
<proteinExistence type="inferred from homology"/>
<dbReference type="AlphaFoldDB" id="A0A5R9GHQ2"/>
<feature type="domain" description="Multidrug resistance protein MdtA-like alpha-helical hairpin" evidence="2">
    <location>
        <begin position="118"/>
        <end position="182"/>
    </location>
</feature>
<comment type="similarity">
    <text evidence="1">Belongs to the membrane fusion protein (MFP) (TC 8.A.1) family.</text>
</comment>
<evidence type="ECO:0000313" key="4">
    <source>
        <dbReference type="EMBL" id="TLS65468.1"/>
    </source>
</evidence>
<evidence type="ECO:0000313" key="5">
    <source>
        <dbReference type="Proteomes" id="UP000306585"/>
    </source>
</evidence>
<dbReference type="Pfam" id="PF25876">
    <property type="entry name" value="HH_MFP_RND"/>
    <property type="match status" value="1"/>
</dbReference>
<gene>
    <name evidence="4" type="ORF">FEF65_12985</name>
</gene>
<evidence type="ECO:0000259" key="2">
    <source>
        <dbReference type="Pfam" id="PF25876"/>
    </source>
</evidence>
<sequence length="381" mass="40108">MTPASIMNATSAGKATRAMSLLTLIGQITISTITLPNHARAADANNANVMAVTVTRAQLHRWSETIPASGAIAPREAIEVSARLTGVPIVKLSANVGDHVKRGQTLGRFDARKIIASLHQAEAQSAQAEAVLRQSKVNAERARGLKEIGAISDQDLLQAETQYQIALAGKKSAEATLTTARIAESDTRIVAPASGIISARNAMPGQVPMPGAALFSIIGGGLLEWRAELTAAQMMKTEPGMSVILQLPDGSKASGKVRQSAPSLDPVSRLGIVYIDLDVGSNVKAAMYLKGDIDVGSSSALTLPSEGVLLRDGRSIVYRIVNGAAQRTVVRTGRRQQQWVEILDGLQAGDEVIVRGAGFLTDGEPVRLVQAEELSTPGQHP</sequence>
<dbReference type="PANTHER" id="PTHR30469:SF15">
    <property type="entry name" value="HLYD FAMILY OF SECRETION PROTEINS"/>
    <property type="match status" value="1"/>
</dbReference>
<dbReference type="PANTHER" id="PTHR30469">
    <property type="entry name" value="MULTIDRUG RESISTANCE PROTEIN MDTA"/>
    <property type="match status" value="1"/>
</dbReference>
<feature type="domain" description="YknX-like C-terminal permuted SH3-like" evidence="3">
    <location>
        <begin position="300"/>
        <end position="367"/>
    </location>
</feature>
<dbReference type="Gene3D" id="2.40.30.170">
    <property type="match status" value="1"/>
</dbReference>
<protein>
    <submittedName>
        <fullName evidence="4">Efflux RND transporter periplasmic adaptor subunit</fullName>
    </submittedName>
</protein>
<dbReference type="Gene3D" id="2.40.50.100">
    <property type="match status" value="1"/>
</dbReference>
<dbReference type="Proteomes" id="UP000306585">
    <property type="component" value="Unassembled WGS sequence"/>
</dbReference>